<feature type="transmembrane region" description="Helical" evidence="3">
    <location>
        <begin position="6"/>
        <end position="24"/>
    </location>
</feature>
<feature type="domain" description="Peptidase M56" evidence="4">
    <location>
        <begin position="160"/>
        <end position="254"/>
    </location>
</feature>
<accession>A0ABV7XYZ3</accession>
<dbReference type="PANTHER" id="PTHR34978:SF3">
    <property type="entry name" value="SLR0241 PROTEIN"/>
    <property type="match status" value="1"/>
</dbReference>
<keyword evidence="3" id="KW-0472">Membrane</keyword>
<organism evidence="5 6">
    <name type="scientific">Chryseobacterium tructae</name>
    <dbReference type="NCBI Taxonomy" id="1037380"/>
    <lineage>
        <taxon>Bacteria</taxon>
        <taxon>Pseudomonadati</taxon>
        <taxon>Bacteroidota</taxon>
        <taxon>Flavobacteriia</taxon>
        <taxon>Flavobacteriales</taxon>
        <taxon>Weeksellaceae</taxon>
        <taxon>Chryseobacterium group</taxon>
        <taxon>Chryseobacterium</taxon>
    </lineage>
</organism>
<feature type="region of interest" description="Disordered" evidence="2">
    <location>
        <begin position="483"/>
        <end position="504"/>
    </location>
</feature>
<keyword evidence="6" id="KW-1185">Reference proteome</keyword>
<feature type="transmembrane region" description="Helical" evidence="3">
    <location>
        <begin position="36"/>
        <end position="54"/>
    </location>
</feature>
<keyword evidence="3" id="KW-0812">Transmembrane</keyword>
<dbReference type="InterPro" id="IPR008756">
    <property type="entry name" value="Peptidase_M56"/>
</dbReference>
<protein>
    <submittedName>
        <fullName evidence="5">M56 family metallopeptidase</fullName>
    </submittedName>
</protein>
<feature type="transmembrane region" description="Helical" evidence="3">
    <location>
        <begin position="263"/>
        <end position="282"/>
    </location>
</feature>
<feature type="region of interest" description="Disordered" evidence="2">
    <location>
        <begin position="414"/>
        <end position="437"/>
    </location>
</feature>
<evidence type="ECO:0000313" key="6">
    <source>
        <dbReference type="Proteomes" id="UP001595735"/>
    </source>
</evidence>
<feature type="coiled-coil region" evidence="1">
    <location>
        <begin position="326"/>
        <end position="353"/>
    </location>
</feature>
<evidence type="ECO:0000256" key="3">
    <source>
        <dbReference type="SAM" id="Phobius"/>
    </source>
</evidence>
<keyword evidence="1" id="KW-0175">Coiled coil</keyword>
<evidence type="ECO:0000256" key="2">
    <source>
        <dbReference type="SAM" id="MobiDB-lite"/>
    </source>
</evidence>
<evidence type="ECO:0000313" key="5">
    <source>
        <dbReference type="EMBL" id="MFC3757105.1"/>
    </source>
</evidence>
<dbReference type="Pfam" id="PF05569">
    <property type="entry name" value="Peptidase_M56"/>
    <property type="match status" value="1"/>
</dbReference>
<comment type="caution">
    <text evidence="5">The sequence shown here is derived from an EMBL/GenBank/DDBJ whole genome shotgun (WGS) entry which is preliminary data.</text>
</comment>
<dbReference type="CDD" id="cd07341">
    <property type="entry name" value="M56_BlaR1_MecR1_like"/>
    <property type="match status" value="1"/>
</dbReference>
<sequence>METLLLYFGKVILCSGVMFLYYQLSLKDKTFHHYNRFYLLFAILISLLLPLIKIEDFTIEVSNEMYLLLGKMKNFNTEKNLNNGNLYFNIIFSALGLVSFYFLGKLIYGIFKIQQFKEQFQKESFDGINFYRTNLTEAPFSYFKNLFWKNSITLDSEIGKQILKHEMVHIEQKHSLDRILIEVVTAVFWFNPFFHIIKREISLIHEYQADQKAVKHSDTKAFAQMLLASHFSGTQLAAASPFLSSNLKKRLKMLQKPKTKFGYARRILALPVLFTVAFAYLVNAKNREIEETNLSIKKAVSEIKKDTTISPEKPGKVKMVEPGSISPEDEARLAELEKKISEKEKELDGLDPETEAFNKKIEEISSMAAEMGSIAANIEVDAYFKSDEWKKQMKDLENMNPLSPQEINKIKKEAEKAAKEGAKAAREASKAGKEAEKAAIEGAKAAIEASKANKAGKEAAKIAREAAKIGKVAAEQARIEFDKTKKENDKAKVDGEEARQEADNVRRNFKSINFTAANGSPKTMVLQADFIKRDGNGNITMNGVKKYDVKSWDDSKYFVNGNEVSKAEAFTIRPENIESMNIIKENKVRGTQNEIRIQTKK</sequence>
<dbReference type="PANTHER" id="PTHR34978">
    <property type="entry name" value="POSSIBLE SENSOR-TRANSDUCER PROTEIN BLAR"/>
    <property type="match status" value="1"/>
</dbReference>
<proteinExistence type="predicted"/>
<keyword evidence="3" id="KW-1133">Transmembrane helix</keyword>
<evidence type="ECO:0000259" key="4">
    <source>
        <dbReference type="Pfam" id="PF05569"/>
    </source>
</evidence>
<feature type="transmembrane region" description="Helical" evidence="3">
    <location>
        <begin position="86"/>
        <end position="111"/>
    </location>
</feature>
<dbReference type="Proteomes" id="UP001595735">
    <property type="component" value="Unassembled WGS sequence"/>
</dbReference>
<dbReference type="RefSeq" id="WP_290298090.1">
    <property type="nucleotide sequence ID" value="NZ_JAUFQR010000001.1"/>
</dbReference>
<reference evidence="6" key="1">
    <citation type="journal article" date="2019" name="Int. J. Syst. Evol. Microbiol.">
        <title>The Global Catalogue of Microorganisms (GCM) 10K type strain sequencing project: providing services to taxonomists for standard genome sequencing and annotation.</title>
        <authorList>
            <consortium name="The Broad Institute Genomics Platform"/>
            <consortium name="The Broad Institute Genome Sequencing Center for Infectious Disease"/>
            <person name="Wu L."/>
            <person name="Ma J."/>
        </authorList>
    </citation>
    <scope>NUCLEOTIDE SEQUENCE [LARGE SCALE GENOMIC DNA]</scope>
    <source>
        <strain evidence="6">CECT 7798</strain>
    </source>
</reference>
<name>A0ABV7XYZ3_9FLAO</name>
<gene>
    <name evidence="5" type="ORF">ACFONJ_14110</name>
</gene>
<evidence type="ECO:0000256" key="1">
    <source>
        <dbReference type="SAM" id="Coils"/>
    </source>
</evidence>
<dbReference type="EMBL" id="JBHRYO010000002">
    <property type="protein sequence ID" value="MFC3757105.1"/>
    <property type="molecule type" value="Genomic_DNA"/>
</dbReference>
<dbReference type="InterPro" id="IPR052173">
    <property type="entry name" value="Beta-lactam_resp_regulator"/>
</dbReference>